<comment type="subcellular location">
    <subcellularLocation>
        <location evidence="6">Cytoplasm</location>
    </subcellularLocation>
</comment>
<sequence>MAEETPTNGASDKPATQTAPKMRILGQYIRDLSFENIVARKGIQQSGKPDVQVQVNLDARKRDNENEYEVLTKFNVTSKTHDPEVTLYVLELEYSGIFHVENVPEEQLHPFLLIECPRQLFPFVRRIVSDVTQDGGFPGLNLENIDFVALYRQGLAQRQQQKTEDQTTPTN</sequence>
<dbReference type="OrthoDB" id="9795145at2"/>
<keyword evidence="3 6" id="KW-0653">Protein transport</keyword>
<proteinExistence type="inferred from homology"/>
<evidence type="ECO:0000256" key="5">
    <source>
        <dbReference type="ARBA" id="ARBA00023186"/>
    </source>
</evidence>
<dbReference type="AlphaFoldDB" id="A0A1H9UF10"/>
<organism evidence="8 9">
    <name type="scientific">Tranquillimonas rosea</name>
    <dbReference type="NCBI Taxonomy" id="641238"/>
    <lineage>
        <taxon>Bacteria</taxon>
        <taxon>Pseudomonadati</taxon>
        <taxon>Pseudomonadota</taxon>
        <taxon>Alphaproteobacteria</taxon>
        <taxon>Rhodobacterales</taxon>
        <taxon>Roseobacteraceae</taxon>
        <taxon>Tranquillimonas</taxon>
    </lineage>
</organism>
<dbReference type="Gene3D" id="3.10.420.10">
    <property type="entry name" value="SecB-like"/>
    <property type="match status" value="1"/>
</dbReference>
<dbReference type="HAMAP" id="MF_00821">
    <property type="entry name" value="SecB"/>
    <property type="match status" value="1"/>
</dbReference>
<evidence type="ECO:0000313" key="9">
    <source>
        <dbReference type="Proteomes" id="UP000198885"/>
    </source>
</evidence>
<evidence type="ECO:0000313" key="8">
    <source>
        <dbReference type="EMBL" id="SES07939.1"/>
    </source>
</evidence>
<name>A0A1H9UF10_9RHOB</name>
<evidence type="ECO:0000256" key="3">
    <source>
        <dbReference type="ARBA" id="ARBA00022927"/>
    </source>
</evidence>
<comment type="similarity">
    <text evidence="1 6">Belongs to the SecB family.</text>
</comment>
<dbReference type="NCBIfam" id="TIGR00809">
    <property type="entry name" value="secB"/>
    <property type="match status" value="1"/>
</dbReference>
<keyword evidence="5 6" id="KW-0143">Chaperone</keyword>
<dbReference type="Pfam" id="PF02556">
    <property type="entry name" value="SecB"/>
    <property type="match status" value="1"/>
</dbReference>
<dbReference type="SUPFAM" id="SSF54611">
    <property type="entry name" value="SecB-like"/>
    <property type="match status" value="1"/>
</dbReference>
<dbReference type="RefSeq" id="WP_092693177.1">
    <property type="nucleotide sequence ID" value="NZ_CBDDGO010000004.1"/>
</dbReference>
<comment type="function">
    <text evidence="6">One of the proteins required for the normal export of preproteins out of the cell cytoplasm. It is a molecular chaperone that binds to a subset of precursor proteins, maintaining them in a translocation-competent state. It also specifically binds to its receptor SecA.</text>
</comment>
<evidence type="ECO:0000256" key="7">
    <source>
        <dbReference type="SAM" id="MobiDB-lite"/>
    </source>
</evidence>
<dbReference type="GO" id="GO:0015031">
    <property type="term" value="P:protein transport"/>
    <property type="evidence" value="ECO:0007669"/>
    <property type="project" value="UniProtKB-UniRule"/>
</dbReference>
<reference evidence="8 9" key="1">
    <citation type="submission" date="2016-10" db="EMBL/GenBank/DDBJ databases">
        <authorList>
            <person name="de Groot N.N."/>
        </authorList>
    </citation>
    <scope>NUCLEOTIDE SEQUENCE [LARGE SCALE GENOMIC DNA]</scope>
    <source>
        <strain evidence="8 9">DSM 23042</strain>
    </source>
</reference>
<evidence type="ECO:0000256" key="2">
    <source>
        <dbReference type="ARBA" id="ARBA00022448"/>
    </source>
</evidence>
<evidence type="ECO:0000256" key="4">
    <source>
        <dbReference type="ARBA" id="ARBA00023010"/>
    </source>
</evidence>
<dbReference type="GO" id="GO:0006457">
    <property type="term" value="P:protein folding"/>
    <property type="evidence" value="ECO:0007669"/>
    <property type="project" value="UniProtKB-UniRule"/>
</dbReference>
<keyword evidence="2 6" id="KW-0813">Transport</keyword>
<comment type="subunit">
    <text evidence="6">Homotetramer, a dimer of dimers. One homotetramer interacts with 1 SecA dimer.</text>
</comment>
<dbReference type="Proteomes" id="UP000198885">
    <property type="component" value="Unassembled WGS sequence"/>
</dbReference>
<feature type="region of interest" description="Disordered" evidence="7">
    <location>
        <begin position="1"/>
        <end position="21"/>
    </location>
</feature>
<dbReference type="PANTHER" id="PTHR36918">
    <property type="match status" value="1"/>
</dbReference>
<dbReference type="PRINTS" id="PR01594">
    <property type="entry name" value="SECBCHAPRONE"/>
</dbReference>
<evidence type="ECO:0000256" key="6">
    <source>
        <dbReference type="HAMAP-Rule" id="MF_00821"/>
    </source>
</evidence>
<dbReference type="GO" id="GO:0051262">
    <property type="term" value="P:protein tetramerization"/>
    <property type="evidence" value="ECO:0007669"/>
    <property type="project" value="InterPro"/>
</dbReference>
<feature type="compositionally biased region" description="Polar residues" evidence="7">
    <location>
        <begin position="1"/>
        <end position="19"/>
    </location>
</feature>
<dbReference type="STRING" id="641238.SAMN04490244_105238"/>
<protein>
    <recommendedName>
        <fullName evidence="6">Protein-export protein SecB</fullName>
    </recommendedName>
</protein>
<dbReference type="InterPro" id="IPR003708">
    <property type="entry name" value="SecB"/>
</dbReference>
<dbReference type="EMBL" id="FOGU01000005">
    <property type="protein sequence ID" value="SES07939.1"/>
    <property type="molecule type" value="Genomic_DNA"/>
</dbReference>
<dbReference type="NCBIfam" id="NF004392">
    <property type="entry name" value="PRK05751.1-3"/>
    <property type="match status" value="1"/>
</dbReference>
<dbReference type="GO" id="GO:0051082">
    <property type="term" value="F:unfolded protein binding"/>
    <property type="evidence" value="ECO:0007669"/>
    <property type="project" value="InterPro"/>
</dbReference>
<evidence type="ECO:0000256" key="1">
    <source>
        <dbReference type="ARBA" id="ARBA00009990"/>
    </source>
</evidence>
<dbReference type="GO" id="GO:0005737">
    <property type="term" value="C:cytoplasm"/>
    <property type="evidence" value="ECO:0007669"/>
    <property type="project" value="UniProtKB-SubCell"/>
</dbReference>
<accession>A0A1H9UF10</accession>
<keyword evidence="6" id="KW-0963">Cytoplasm</keyword>
<gene>
    <name evidence="6" type="primary">secB</name>
    <name evidence="8" type="ORF">SAMN04490244_105238</name>
</gene>
<dbReference type="PANTHER" id="PTHR36918:SF1">
    <property type="entry name" value="PROTEIN-EXPORT PROTEIN SECB"/>
    <property type="match status" value="1"/>
</dbReference>
<keyword evidence="4 6" id="KW-0811">Translocation</keyword>
<keyword evidence="9" id="KW-1185">Reference proteome</keyword>
<dbReference type="InterPro" id="IPR035958">
    <property type="entry name" value="SecB-like_sf"/>
</dbReference>